<evidence type="ECO:0000313" key="3">
    <source>
        <dbReference type="EMBL" id="VVE82787.1"/>
    </source>
</evidence>
<gene>
    <name evidence="3" type="ORF">PSP31121_03966</name>
</gene>
<feature type="region of interest" description="Disordered" evidence="1">
    <location>
        <begin position="1"/>
        <end position="21"/>
    </location>
</feature>
<organism evidence="3 4">
    <name type="scientific">Pandoraea sputorum</name>
    <dbReference type="NCBI Taxonomy" id="93222"/>
    <lineage>
        <taxon>Bacteria</taxon>
        <taxon>Pseudomonadati</taxon>
        <taxon>Pseudomonadota</taxon>
        <taxon>Betaproteobacteria</taxon>
        <taxon>Burkholderiales</taxon>
        <taxon>Burkholderiaceae</taxon>
        <taxon>Pandoraea</taxon>
    </lineage>
</organism>
<dbReference type="EMBL" id="CABPSR010000011">
    <property type="protein sequence ID" value="VVE82787.1"/>
    <property type="molecule type" value="Genomic_DNA"/>
</dbReference>
<evidence type="ECO:0000256" key="1">
    <source>
        <dbReference type="SAM" id="MobiDB-lite"/>
    </source>
</evidence>
<reference evidence="3 4" key="1">
    <citation type="submission" date="2019-08" db="EMBL/GenBank/DDBJ databases">
        <authorList>
            <person name="Peeters C."/>
        </authorList>
    </citation>
    <scope>NUCLEOTIDE SEQUENCE [LARGE SCALE GENOMIC DNA]</scope>
    <source>
        <strain evidence="3 4">LMG 31121</strain>
    </source>
</reference>
<evidence type="ECO:0000313" key="4">
    <source>
        <dbReference type="Proteomes" id="UP000335538"/>
    </source>
</evidence>
<dbReference type="Pfam" id="PF20178">
    <property type="entry name" value="ToxA_N"/>
    <property type="match status" value="1"/>
</dbReference>
<dbReference type="InterPro" id="IPR046673">
    <property type="entry name" value="ToxA_N"/>
</dbReference>
<feature type="compositionally biased region" description="Polar residues" evidence="1">
    <location>
        <begin position="1"/>
        <end position="12"/>
    </location>
</feature>
<name>A0A5E5BC66_9BURK</name>
<evidence type="ECO:0000259" key="2">
    <source>
        <dbReference type="Pfam" id="PF20178"/>
    </source>
</evidence>
<dbReference type="Proteomes" id="UP000335538">
    <property type="component" value="Unassembled WGS sequence"/>
</dbReference>
<accession>A0A5E5BC66</accession>
<sequence>MYSISASPSSMPGTAAQPELPAASELAPDTLVRLSEFQQIADVTPDWLGESPESAPALGLLFSLVNQRVSFDDLTALDDDIVNRFARLFDDHPLLGNCALACLPKQIRDRPPWESVEAVAERALSESSLRSLSRSLNRADVGTPEHAKHGSAWGKYFTLWRDQIIGWAHAFRWAGSGHTCAGPGARTEVRAMQAHTTASSPRTPDMNFRRSGWTGYAIAMLYGSAIGHTLSCVPPIGPRSIRDIPITPVVPTERIGSCAALAPDAASDVFDVNGLSRAIHEVWQWLSHTTMDVTERSFNAFNVLNALKARMPHDPLRFTGALAASLDPPEPLVAADPSIPDDRLPEFFITTWRAPEPAASTNHRDFFSMAPGLDQLTISANSWHNRGSEHRALHIKFDRLMNFSPPPTEAELFNATISAESDFASLDQPDIVFRRHKPVPGSTRLLDVTYWKLFDAARSIREGSLDIDNPPEGVYFDVCQRTPHGAVQGSPTLVSAERFRAVVTHWIEKCDAQTKLIWSIPAALPGQLDSAMTIESQRALALNDLTLGYRQGLIPHRALALVRDAISQPNTFHPVRSHPTSHRIIVKITHDGREQTWVPAGTFMIRERPQGGLTLLYLMGDAQAWRAFASREKMAEAIEQNVGGLRDAFLERLPRSVVGSALADAPPEALSPTGNVDPIRMANLATLNVMRAEAPLIAVALNTGHRVRQYTNWLSGASTSAVEEALETARREHVDAGLSASPHSAVISLAQIDSIRHIQALRAQLSTAMPDVHRMAQDFARSVLARAGLSNTDPDTMYVRMKDSPAPIPLTDATLYIMRVPDAVATGPLLGRSPEGKLRPETQDWVSDKPFPDAAAIVSQLVDGPPEKTVYDVLTHFWSTSRNTVRQVLKSEFVAQIWLQFSSGVLSVDARHLASRIAGPIDLNRFYEIQLSHEIVSPKVKREWLLAKGHNSTLMAVTAEGLSSVLLIAAYPDGPRVHGFESRAKLEDWFHQQTTDDGARRQLASGFSPPSLDDEWLVGAKLAPVGLAVPSEPDTFTVLTSAYEAQSPHGAWTPESAPRHRAFLKMMDYLAKLDLAVGFASWAFPRIQPVSAAISMVDLSVGVVGEGVALLTEDRKLHSQAWQSMVSAVVAQGAVASRFPALSFITGSPRFNYYVSQAPIVGEELIVGLHRTNGRFYAAIDSATRAYVEFDTTVGHFRLIPPGGSSASAAASAAPFMRLGSEGRWHVATSADLLQPALEEPTIAWRIDQNFLERYDVWRNQNDPLFENALRAYSDSILQRTSPIEATVSDLRLLKLQFIDHATRTPEALGALAGRINELQNAVDAATTITLARLPAQAREIGALYVPITQRFRHYLSHLRTGLLRASAVASYYGRAESVADQFNAYAQLSPAASEVFAEDLAVLGTGEIPYLPGPRYPITGAGVEILLAGAQDTTRLFEIKAGTRTLLLGRRLSSADSPQYVFMDPAVGLVSHSNREELTHLVNAHLRDVASEYGIPMEDTGNYAIHVAEIDARTLGNMPLFRDIDHYVTVRQAFRI</sequence>
<dbReference type="RefSeq" id="WP_150810450.1">
    <property type="nucleotide sequence ID" value="NZ_CABPSR010000011.1"/>
</dbReference>
<proteinExistence type="predicted"/>
<protein>
    <submittedName>
        <fullName evidence="3">Toxin Afp18</fullName>
    </submittedName>
</protein>
<feature type="domain" description="Dermonecrotic toxin N-terminal" evidence="2">
    <location>
        <begin position="874"/>
        <end position="1008"/>
    </location>
</feature>